<dbReference type="InterPro" id="IPR000387">
    <property type="entry name" value="Tyr_Pase_dom"/>
</dbReference>
<dbReference type="PANTHER" id="PTHR31126:SF10">
    <property type="entry name" value="PROTEIN PHOSPHATASE, PUTATIVE (AFU_ORTHOLOGUE AFUA_6G06650)-RELATED"/>
    <property type="match status" value="1"/>
</dbReference>
<accession>A0A0B2WP02</accession>
<proteinExistence type="predicted"/>
<dbReference type="Proteomes" id="UP000030816">
    <property type="component" value="Unassembled WGS sequence"/>
</dbReference>
<feature type="domain" description="Tyrosine specific protein phosphatases" evidence="1">
    <location>
        <begin position="147"/>
        <end position="195"/>
    </location>
</feature>
<dbReference type="InterPro" id="IPR016130">
    <property type="entry name" value="Tyr_Pase_AS"/>
</dbReference>
<dbReference type="STRING" id="1081103.A0A0B2WP02"/>
<dbReference type="PANTHER" id="PTHR31126">
    <property type="entry name" value="TYROSINE-PROTEIN PHOSPHATASE"/>
    <property type="match status" value="1"/>
</dbReference>
<protein>
    <submittedName>
        <fullName evidence="2">Protein-tyrosine phosphatase, SIW14-like protein</fullName>
    </submittedName>
</protein>
<dbReference type="GeneID" id="63741126"/>
<organism evidence="2 3">
    <name type="scientific">Metarhizium album (strain ARSEF 1941)</name>
    <dbReference type="NCBI Taxonomy" id="1081103"/>
    <lineage>
        <taxon>Eukaryota</taxon>
        <taxon>Fungi</taxon>
        <taxon>Dikarya</taxon>
        <taxon>Ascomycota</taxon>
        <taxon>Pezizomycotina</taxon>
        <taxon>Sordariomycetes</taxon>
        <taxon>Hypocreomycetidae</taxon>
        <taxon>Hypocreales</taxon>
        <taxon>Clavicipitaceae</taxon>
        <taxon>Metarhizium</taxon>
    </lineage>
</organism>
<dbReference type="OrthoDB" id="9988524at2759"/>
<dbReference type="PROSITE" id="PS50056">
    <property type="entry name" value="TYR_PHOSPHATASE_2"/>
    <property type="match status" value="1"/>
</dbReference>
<name>A0A0B2WP02_METAS</name>
<sequence>MDKPAVQLQRVANFRDVGQTVNAFLGQKSVTISPTTNYSPMEAAQHVKLSLRVREGFIFRSARPDDASAKDKLNIRHEFGIKTILDLRTNKVIFLFILGYRIEAVRLITTEVMLQRGLLGLGTDTIDHSGSEICQALGLYTSLTTLPVLVHCTQGKDRTGLICVLILMILRVPLAAIEHDYFLTDPALEAERHERLAEIRQIGLTDEWAITAPELVTGVQRHLDVMYGGLEAYLDDIGFDQNQRARLRELLLY</sequence>
<dbReference type="InterPro" id="IPR026893">
    <property type="entry name" value="Tyr/Ser_Pase_IphP-type"/>
</dbReference>
<dbReference type="Gene3D" id="3.90.190.10">
    <property type="entry name" value="Protein tyrosine phosphatase superfamily"/>
    <property type="match status" value="1"/>
</dbReference>
<dbReference type="HOGENOM" id="CLU_057546_2_0_1"/>
<dbReference type="GO" id="GO:0004721">
    <property type="term" value="F:phosphoprotein phosphatase activity"/>
    <property type="evidence" value="ECO:0007669"/>
    <property type="project" value="InterPro"/>
</dbReference>
<comment type="caution">
    <text evidence="2">The sequence shown here is derived from an EMBL/GenBank/DDBJ whole genome shotgun (WGS) entry which is preliminary data.</text>
</comment>
<evidence type="ECO:0000313" key="2">
    <source>
        <dbReference type="EMBL" id="KHN95394.1"/>
    </source>
</evidence>
<evidence type="ECO:0000313" key="3">
    <source>
        <dbReference type="Proteomes" id="UP000030816"/>
    </source>
</evidence>
<gene>
    <name evidence="2" type="ORF">MAM_06671</name>
</gene>
<keyword evidence="3" id="KW-1185">Reference proteome</keyword>
<dbReference type="EMBL" id="AZHE01000023">
    <property type="protein sequence ID" value="KHN95394.1"/>
    <property type="molecule type" value="Genomic_DNA"/>
</dbReference>
<dbReference type="RefSeq" id="XP_040676460.1">
    <property type="nucleotide sequence ID" value="XM_040825469.1"/>
</dbReference>
<dbReference type="InterPro" id="IPR029021">
    <property type="entry name" value="Prot-tyrosine_phosphatase-like"/>
</dbReference>
<dbReference type="SUPFAM" id="SSF52799">
    <property type="entry name" value="(Phosphotyrosine protein) phosphatases II"/>
    <property type="match status" value="1"/>
</dbReference>
<dbReference type="PROSITE" id="PS00383">
    <property type="entry name" value="TYR_PHOSPHATASE_1"/>
    <property type="match status" value="1"/>
</dbReference>
<dbReference type="AlphaFoldDB" id="A0A0B2WP02"/>
<evidence type="ECO:0000259" key="1">
    <source>
        <dbReference type="PROSITE" id="PS50056"/>
    </source>
</evidence>
<dbReference type="Pfam" id="PF13350">
    <property type="entry name" value="Y_phosphatase3"/>
    <property type="match status" value="1"/>
</dbReference>
<reference evidence="2 3" key="1">
    <citation type="journal article" date="2014" name="Proc. Natl. Acad. Sci. U.S.A.">
        <title>Trajectory and genomic determinants of fungal-pathogen speciation and host adaptation.</title>
        <authorList>
            <person name="Hu X."/>
            <person name="Xiao G."/>
            <person name="Zheng P."/>
            <person name="Shang Y."/>
            <person name="Su Y."/>
            <person name="Zhang X."/>
            <person name="Liu X."/>
            <person name="Zhan S."/>
            <person name="St Leger R.J."/>
            <person name="Wang C."/>
        </authorList>
    </citation>
    <scope>NUCLEOTIDE SEQUENCE [LARGE SCALE GENOMIC DNA]</scope>
    <source>
        <strain evidence="2 3">ARSEF 1941</strain>
    </source>
</reference>